<proteinExistence type="predicted"/>
<comment type="caution">
    <text evidence="1">The sequence shown here is derived from an EMBL/GenBank/DDBJ whole genome shotgun (WGS) entry which is preliminary data.</text>
</comment>
<gene>
    <name evidence="1" type="ORF">LCGC14_2807250</name>
</gene>
<protein>
    <submittedName>
        <fullName evidence="1">Uncharacterized protein</fullName>
    </submittedName>
</protein>
<dbReference type="AlphaFoldDB" id="A0A0F8Z7S2"/>
<accession>A0A0F8Z7S2</accession>
<organism evidence="1">
    <name type="scientific">marine sediment metagenome</name>
    <dbReference type="NCBI Taxonomy" id="412755"/>
    <lineage>
        <taxon>unclassified sequences</taxon>
        <taxon>metagenomes</taxon>
        <taxon>ecological metagenomes</taxon>
    </lineage>
</organism>
<dbReference type="EMBL" id="LAZR01052846">
    <property type="protein sequence ID" value="KKK82055.1"/>
    <property type="molecule type" value="Genomic_DNA"/>
</dbReference>
<name>A0A0F8Z7S2_9ZZZZ</name>
<sequence length="118" mass="13121">MAYGLYLALDQTRWFRGDFSSDNPLTGTIYTDVNNQSAKNLTGYAIQIRMHRPIHFGDFFNKTGSIVVAGDGTFSYNLQQGETPPRGIYYVKVEITKSGVVESTLNREELHILGGPNG</sequence>
<reference evidence="1" key="1">
    <citation type="journal article" date="2015" name="Nature">
        <title>Complex archaea that bridge the gap between prokaryotes and eukaryotes.</title>
        <authorList>
            <person name="Spang A."/>
            <person name="Saw J.H."/>
            <person name="Jorgensen S.L."/>
            <person name="Zaremba-Niedzwiedzka K."/>
            <person name="Martijn J."/>
            <person name="Lind A.E."/>
            <person name="van Eijk R."/>
            <person name="Schleper C."/>
            <person name="Guy L."/>
            <person name="Ettema T.J."/>
        </authorList>
    </citation>
    <scope>NUCLEOTIDE SEQUENCE</scope>
</reference>
<evidence type="ECO:0000313" key="1">
    <source>
        <dbReference type="EMBL" id="KKK82055.1"/>
    </source>
</evidence>